<keyword evidence="1" id="KW-1133">Transmembrane helix</keyword>
<feature type="transmembrane region" description="Helical" evidence="1">
    <location>
        <begin position="33"/>
        <end position="56"/>
    </location>
</feature>
<evidence type="ECO:0000313" key="3">
    <source>
        <dbReference type="Proteomes" id="UP001144280"/>
    </source>
</evidence>
<reference evidence="2" key="1">
    <citation type="submission" date="2022-12" db="EMBL/GenBank/DDBJ databases">
        <title>New Phytohabitans aurantiacus sp. RD004123 nov., an actinomycete isolated from soil.</title>
        <authorList>
            <person name="Triningsih D.W."/>
            <person name="Harunari E."/>
            <person name="Igarashi Y."/>
        </authorList>
    </citation>
    <scope>NUCLEOTIDE SEQUENCE</scope>
    <source>
        <strain evidence="2">RD004123</strain>
    </source>
</reference>
<accession>A0ABQ5R702</accession>
<evidence type="ECO:0000256" key="1">
    <source>
        <dbReference type="SAM" id="Phobius"/>
    </source>
</evidence>
<dbReference type="Proteomes" id="UP001144280">
    <property type="component" value="Unassembled WGS sequence"/>
</dbReference>
<dbReference type="RefSeq" id="WP_281904109.1">
    <property type="nucleotide sequence ID" value="NZ_BSDI01000063.1"/>
</dbReference>
<name>A0ABQ5R702_9ACTN</name>
<dbReference type="EMBL" id="BSDI01000063">
    <property type="protein sequence ID" value="GLI02544.1"/>
    <property type="molecule type" value="Genomic_DNA"/>
</dbReference>
<feature type="transmembrane region" description="Helical" evidence="1">
    <location>
        <begin position="7"/>
        <end position="27"/>
    </location>
</feature>
<sequence length="97" mass="9984">MSRLRTLSTAAATTLGLVVLFVVFIGFKDDTALVAALSAAGTVAAGAFAAVAAVGSMRAAAEIEYRDQDGVGHWQDTWKVATESPATFHQVGSNLAD</sequence>
<protein>
    <submittedName>
        <fullName evidence="2">Uncharacterized protein</fullName>
    </submittedName>
</protein>
<comment type="caution">
    <text evidence="2">The sequence shown here is derived from an EMBL/GenBank/DDBJ whole genome shotgun (WGS) entry which is preliminary data.</text>
</comment>
<organism evidence="2 3">
    <name type="scientific">Phytohabitans aurantiacus</name>
    <dbReference type="NCBI Taxonomy" id="3016789"/>
    <lineage>
        <taxon>Bacteria</taxon>
        <taxon>Bacillati</taxon>
        <taxon>Actinomycetota</taxon>
        <taxon>Actinomycetes</taxon>
        <taxon>Micromonosporales</taxon>
        <taxon>Micromonosporaceae</taxon>
    </lineage>
</organism>
<proteinExistence type="predicted"/>
<keyword evidence="3" id="KW-1185">Reference proteome</keyword>
<keyword evidence="1" id="KW-0472">Membrane</keyword>
<keyword evidence="1" id="KW-0812">Transmembrane</keyword>
<evidence type="ECO:0000313" key="2">
    <source>
        <dbReference type="EMBL" id="GLI02544.1"/>
    </source>
</evidence>
<gene>
    <name evidence="2" type="ORF">Pa4123_78220</name>
</gene>